<dbReference type="AlphaFoldDB" id="A0A5C2RWA4"/>
<accession>A0A5C2RWA4</accession>
<feature type="region of interest" description="Disordered" evidence="1">
    <location>
        <begin position="25"/>
        <end position="115"/>
    </location>
</feature>
<dbReference type="Proteomes" id="UP000313359">
    <property type="component" value="Unassembled WGS sequence"/>
</dbReference>
<keyword evidence="3" id="KW-1185">Reference proteome</keyword>
<proteinExistence type="predicted"/>
<reference evidence="2" key="1">
    <citation type="journal article" date="2018" name="Genome Biol. Evol.">
        <title>Genomics and development of Lentinus tigrinus, a white-rot wood-decaying mushroom with dimorphic fruiting bodies.</title>
        <authorList>
            <person name="Wu B."/>
            <person name="Xu Z."/>
            <person name="Knudson A."/>
            <person name="Carlson A."/>
            <person name="Chen N."/>
            <person name="Kovaka S."/>
            <person name="LaButti K."/>
            <person name="Lipzen A."/>
            <person name="Pennachio C."/>
            <person name="Riley R."/>
            <person name="Schakwitz W."/>
            <person name="Umezawa K."/>
            <person name="Ohm R.A."/>
            <person name="Grigoriev I.V."/>
            <person name="Nagy L.G."/>
            <person name="Gibbons J."/>
            <person name="Hibbett D."/>
        </authorList>
    </citation>
    <scope>NUCLEOTIDE SEQUENCE [LARGE SCALE GENOMIC DNA]</scope>
    <source>
        <strain evidence="2">ALCF2SS1-6</strain>
    </source>
</reference>
<evidence type="ECO:0000256" key="1">
    <source>
        <dbReference type="SAM" id="MobiDB-lite"/>
    </source>
</evidence>
<dbReference type="EMBL" id="ML122299">
    <property type="protein sequence ID" value="RPD55015.1"/>
    <property type="molecule type" value="Genomic_DNA"/>
</dbReference>
<name>A0A5C2RWA4_9APHY</name>
<protein>
    <submittedName>
        <fullName evidence="2">Uncharacterized protein</fullName>
    </submittedName>
</protein>
<evidence type="ECO:0000313" key="3">
    <source>
        <dbReference type="Proteomes" id="UP000313359"/>
    </source>
</evidence>
<gene>
    <name evidence="2" type="ORF">L227DRAFT_332549</name>
</gene>
<organism evidence="2 3">
    <name type="scientific">Lentinus tigrinus ALCF2SS1-6</name>
    <dbReference type="NCBI Taxonomy" id="1328759"/>
    <lineage>
        <taxon>Eukaryota</taxon>
        <taxon>Fungi</taxon>
        <taxon>Dikarya</taxon>
        <taxon>Basidiomycota</taxon>
        <taxon>Agaricomycotina</taxon>
        <taxon>Agaricomycetes</taxon>
        <taxon>Polyporales</taxon>
        <taxon>Polyporaceae</taxon>
        <taxon>Lentinus</taxon>
    </lineage>
</organism>
<sequence>MVRASTSQRFPEAVTRKVQKIIRQRNYRSSPLRKQLTWSDESQQETKRSQRAGASLQRQATLKTEDSVNTPAAATSFKGPRALSRQGTILRAPTPAQVQPRVGNEEQPKSSGRPSPTLLLCQLFLPALASDPPLPFDPTSTFVRLERPPTPPPATMFFPAEASYLGRAIKPRVVSAHARFAGDRRLAKVKSSMSRALSNKPRKKTTLSDKLVRRWKLRNGLLLPTSSKTNSAQSQEVKK</sequence>
<evidence type="ECO:0000313" key="2">
    <source>
        <dbReference type="EMBL" id="RPD55015.1"/>
    </source>
</evidence>
<feature type="compositionally biased region" description="Polar residues" evidence="1">
    <location>
        <begin position="56"/>
        <end position="73"/>
    </location>
</feature>